<feature type="domain" description="HTH tetR-type" evidence="3">
    <location>
        <begin position="10"/>
        <end position="70"/>
    </location>
</feature>
<evidence type="ECO:0000259" key="3">
    <source>
        <dbReference type="PROSITE" id="PS50977"/>
    </source>
</evidence>
<evidence type="ECO:0000256" key="1">
    <source>
        <dbReference type="ARBA" id="ARBA00023125"/>
    </source>
</evidence>
<protein>
    <submittedName>
        <fullName evidence="4">TetR/AcrR family transcriptional regulator</fullName>
    </submittedName>
</protein>
<evidence type="ECO:0000313" key="4">
    <source>
        <dbReference type="EMBL" id="WZL70604.1"/>
    </source>
</evidence>
<keyword evidence="5" id="KW-1185">Reference proteome</keyword>
<dbReference type="RefSeq" id="WP_341877566.1">
    <property type="nucleotide sequence ID" value="NZ_CP121687.1"/>
</dbReference>
<dbReference type="InterPro" id="IPR009057">
    <property type="entry name" value="Homeodomain-like_sf"/>
</dbReference>
<keyword evidence="1 2" id="KW-0238">DNA-binding</keyword>
<dbReference type="PROSITE" id="PS50977">
    <property type="entry name" value="HTH_TETR_2"/>
    <property type="match status" value="1"/>
</dbReference>
<dbReference type="Pfam" id="PF00440">
    <property type="entry name" value="TetR_N"/>
    <property type="match status" value="1"/>
</dbReference>
<gene>
    <name evidence="4" type="ORF">QBE51_03495</name>
</gene>
<name>A0ABZ2Y5L8_9FIRM</name>
<dbReference type="EMBL" id="CP121687">
    <property type="protein sequence ID" value="WZL70604.1"/>
    <property type="molecule type" value="Genomic_DNA"/>
</dbReference>
<feature type="DNA-binding region" description="H-T-H motif" evidence="2">
    <location>
        <begin position="33"/>
        <end position="52"/>
    </location>
</feature>
<dbReference type="InterPro" id="IPR001647">
    <property type="entry name" value="HTH_TetR"/>
</dbReference>
<dbReference type="Proteomes" id="UP001486565">
    <property type="component" value="Chromosome"/>
</dbReference>
<dbReference type="InterPro" id="IPR050109">
    <property type="entry name" value="HTH-type_TetR-like_transc_reg"/>
</dbReference>
<proteinExistence type="predicted"/>
<accession>A0ABZ2Y5L8</accession>
<dbReference type="SUPFAM" id="SSF46689">
    <property type="entry name" value="Homeodomain-like"/>
    <property type="match status" value="1"/>
</dbReference>
<evidence type="ECO:0000256" key="2">
    <source>
        <dbReference type="PROSITE-ProRule" id="PRU00335"/>
    </source>
</evidence>
<dbReference type="PANTHER" id="PTHR30328">
    <property type="entry name" value="TRANSCRIPTIONAL REPRESSOR"/>
    <property type="match status" value="1"/>
</dbReference>
<sequence length="204" mass="23668">MSDKKEIQKQRMMKYFIEAAKAIIKEEGVKGLTARKIGDVAGYSYATLYNYFKDIKELLAYCAFDFFEECYQYMIESKNENLNCIEQLIAYTDAYFKYFTANPDMFQLIYIEDLGNIPIELLKGDKKLSIGILLKECICKCAEEGYIEKENIDVIHNLIGSSIRGKLLLLVNKRDEKSSEDLLLELKAEIELLMKLKRQDRGSK</sequence>
<dbReference type="PANTHER" id="PTHR30328:SF54">
    <property type="entry name" value="HTH-TYPE TRANSCRIPTIONAL REPRESSOR SCO4008"/>
    <property type="match status" value="1"/>
</dbReference>
<reference evidence="4 5" key="1">
    <citation type="submission" date="2023-03" db="EMBL/GenBank/DDBJ databases">
        <title>Novel Species.</title>
        <authorList>
            <person name="Ma S."/>
        </authorList>
    </citation>
    <scope>NUCLEOTIDE SEQUENCE [LARGE SCALE GENOMIC DNA]</scope>
    <source>
        <strain evidence="4 5">LIND6LT2</strain>
    </source>
</reference>
<organism evidence="4 5">
    <name type="scientific">Defluviitalea saccharophila</name>
    <dbReference type="NCBI Taxonomy" id="879970"/>
    <lineage>
        <taxon>Bacteria</taxon>
        <taxon>Bacillati</taxon>
        <taxon>Bacillota</taxon>
        <taxon>Clostridia</taxon>
        <taxon>Lachnospirales</taxon>
        <taxon>Defluviitaleaceae</taxon>
        <taxon>Defluviitalea</taxon>
    </lineage>
</organism>
<evidence type="ECO:0000313" key="5">
    <source>
        <dbReference type="Proteomes" id="UP001486565"/>
    </source>
</evidence>
<dbReference type="Gene3D" id="1.10.357.10">
    <property type="entry name" value="Tetracycline Repressor, domain 2"/>
    <property type="match status" value="1"/>
</dbReference>